<keyword evidence="3" id="KW-1185">Reference proteome</keyword>
<gene>
    <name evidence="2" type="ORF">O181_039358</name>
</gene>
<comment type="caution">
    <text evidence="2">The sequence shown here is derived from an EMBL/GenBank/DDBJ whole genome shotgun (WGS) entry which is preliminary data.</text>
</comment>
<protein>
    <submittedName>
        <fullName evidence="2">Uncharacterized protein</fullName>
    </submittedName>
</protein>
<feature type="compositionally biased region" description="Polar residues" evidence="1">
    <location>
        <begin position="71"/>
        <end position="80"/>
    </location>
</feature>
<evidence type="ECO:0000313" key="2">
    <source>
        <dbReference type="EMBL" id="MBW0499643.1"/>
    </source>
</evidence>
<dbReference type="Proteomes" id="UP000765509">
    <property type="component" value="Unassembled WGS sequence"/>
</dbReference>
<name>A0A9Q3HBX1_9BASI</name>
<dbReference type="EMBL" id="AVOT02015367">
    <property type="protein sequence ID" value="MBW0499643.1"/>
    <property type="molecule type" value="Genomic_DNA"/>
</dbReference>
<feature type="compositionally biased region" description="Basic and acidic residues" evidence="1">
    <location>
        <begin position="57"/>
        <end position="69"/>
    </location>
</feature>
<reference evidence="2" key="1">
    <citation type="submission" date="2021-03" db="EMBL/GenBank/DDBJ databases">
        <title>Draft genome sequence of rust myrtle Austropuccinia psidii MF-1, a brazilian biotype.</title>
        <authorList>
            <person name="Quecine M.C."/>
            <person name="Pachon D.M.R."/>
            <person name="Bonatelli M.L."/>
            <person name="Correr F.H."/>
            <person name="Franceschini L.M."/>
            <person name="Leite T.F."/>
            <person name="Margarido G.R.A."/>
            <person name="Almeida C.A."/>
            <person name="Ferrarezi J.A."/>
            <person name="Labate C.A."/>
        </authorList>
    </citation>
    <scope>NUCLEOTIDE SEQUENCE</scope>
    <source>
        <strain evidence="2">MF-1</strain>
    </source>
</reference>
<organism evidence="2 3">
    <name type="scientific">Austropuccinia psidii MF-1</name>
    <dbReference type="NCBI Taxonomy" id="1389203"/>
    <lineage>
        <taxon>Eukaryota</taxon>
        <taxon>Fungi</taxon>
        <taxon>Dikarya</taxon>
        <taxon>Basidiomycota</taxon>
        <taxon>Pucciniomycotina</taxon>
        <taxon>Pucciniomycetes</taxon>
        <taxon>Pucciniales</taxon>
        <taxon>Sphaerophragmiaceae</taxon>
        <taxon>Austropuccinia</taxon>
    </lineage>
</organism>
<feature type="region of interest" description="Disordered" evidence="1">
    <location>
        <begin position="1"/>
        <end position="80"/>
    </location>
</feature>
<feature type="compositionally biased region" description="Polar residues" evidence="1">
    <location>
        <begin position="41"/>
        <end position="56"/>
    </location>
</feature>
<accession>A0A9Q3HBX1</accession>
<dbReference type="AlphaFoldDB" id="A0A9Q3HBX1"/>
<proteinExistence type="predicted"/>
<evidence type="ECO:0000256" key="1">
    <source>
        <dbReference type="SAM" id="MobiDB-lite"/>
    </source>
</evidence>
<evidence type="ECO:0000313" key="3">
    <source>
        <dbReference type="Proteomes" id="UP000765509"/>
    </source>
</evidence>
<sequence>MQDILLTQSKKKGMRRGSIFYTPGGSPIEPTLPRHVRPADSPSSVTPRPRATSTPETEPRYKPHQRRECFSTPTNPSPLQNEILRQQRHGVEIQARYCNLNFNVEDVEKFIRKVEGIA</sequence>